<dbReference type="InterPro" id="IPR053137">
    <property type="entry name" value="NLR-like"/>
</dbReference>
<evidence type="ECO:0000256" key="1">
    <source>
        <dbReference type="PROSITE-ProRule" id="PRU00339"/>
    </source>
</evidence>
<evidence type="ECO:0000313" key="2">
    <source>
        <dbReference type="EMBL" id="RSM08655.1"/>
    </source>
</evidence>
<dbReference type="Pfam" id="PF13374">
    <property type="entry name" value="TPR_10"/>
    <property type="match status" value="1"/>
</dbReference>
<dbReference type="SUPFAM" id="SSF48452">
    <property type="entry name" value="TPR-like"/>
    <property type="match status" value="2"/>
</dbReference>
<dbReference type="InterPro" id="IPR019734">
    <property type="entry name" value="TPR_rpt"/>
</dbReference>
<keyword evidence="3" id="KW-1185">Reference proteome</keyword>
<evidence type="ECO:0000313" key="3">
    <source>
        <dbReference type="Proteomes" id="UP000287144"/>
    </source>
</evidence>
<dbReference type="PROSITE" id="PS50005">
    <property type="entry name" value="TPR"/>
    <property type="match status" value="1"/>
</dbReference>
<dbReference type="InterPro" id="IPR011990">
    <property type="entry name" value="TPR-like_helical_dom_sf"/>
</dbReference>
<comment type="caution">
    <text evidence="2">The sequence shown here is derived from an EMBL/GenBank/DDBJ whole genome shotgun (WGS) entry which is preliminary data.</text>
</comment>
<dbReference type="PANTHER" id="PTHR46082:SF6">
    <property type="entry name" value="AAA+ ATPASE DOMAIN-CONTAINING PROTEIN-RELATED"/>
    <property type="match status" value="1"/>
</dbReference>
<dbReference type="STRING" id="1325735.A0A428U312"/>
<sequence length="251" mass="29165">MDGRYSEAVVCLEKSHVWAVGNLPETDMERFKTQRYLARAHLNLGQPENAIGLLEDLLASLEHVDERDNGGLLATKYYLARAYKESYQVIDRMRRHYNTNTVDFLRTTAHLAVAYREQGNLDKAIELFEHIFAVRQERLGQDHDDTIWTENSLAVTYCRNKQYEKAVPLYEHILAVRRSRLDEEAVSGLTWDLATAYFYLNQAQKAAPLFKRLLEIKRARYGDDHSDIATLEGWLQACDLAMEKEEVHRKD</sequence>
<protein>
    <submittedName>
        <fullName evidence="2">Uncharacterized protein</fullName>
    </submittedName>
</protein>
<dbReference type="Gene3D" id="1.25.40.10">
    <property type="entry name" value="Tetratricopeptide repeat domain"/>
    <property type="match status" value="2"/>
</dbReference>
<dbReference type="Proteomes" id="UP000287144">
    <property type="component" value="Unassembled WGS sequence"/>
</dbReference>
<reference evidence="2 3" key="1">
    <citation type="submission" date="2017-06" db="EMBL/GenBank/DDBJ databases">
        <title>Comparative genomic analysis of Ambrosia Fusariam Clade fungi.</title>
        <authorList>
            <person name="Stajich J.E."/>
            <person name="Carrillo J."/>
            <person name="Kijimoto T."/>
            <person name="Eskalen A."/>
            <person name="O'Donnell K."/>
            <person name="Kasson M."/>
        </authorList>
    </citation>
    <scope>NUCLEOTIDE SEQUENCE [LARGE SCALE GENOMIC DNA]</scope>
    <source>
        <strain evidence="2 3">NRRL62579</strain>
    </source>
</reference>
<name>A0A428U312_9HYPO</name>
<dbReference type="AlphaFoldDB" id="A0A428U312"/>
<dbReference type="Pfam" id="PF13424">
    <property type="entry name" value="TPR_12"/>
    <property type="match status" value="1"/>
</dbReference>
<accession>A0A428U312</accession>
<gene>
    <name evidence="2" type="ORF">CEP52_004612</name>
</gene>
<keyword evidence="1" id="KW-0802">TPR repeat</keyword>
<dbReference type="PANTHER" id="PTHR46082">
    <property type="entry name" value="ATP/GTP-BINDING PROTEIN-RELATED"/>
    <property type="match status" value="1"/>
</dbReference>
<dbReference type="SMART" id="SM00028">
    <property type="entry name" value="TPR"/>
    <property type="match status" value="4"/>
</dbReference>
<feature type="repeat" description="TPR" evidence="1">
    <location>
        <begin position="105"/>
        <end position="138"/>
    </location>
</feature>
<organism evidence="2 3">
    <name type="scientific">Fusarium oligoseptatum</name>
    <dbReference type="NCBI Taxonomy" id="2604345"/>
    <lineage>
        <taxon>Eukaryota</taxon>
        <taxon>Fungi</taxon>
        <taxon>Dikarya</taxon>
        <taxon>Ascomycota</taxon>
        <taxon>Pezizomycotina</taxon>
        <taxon>Sordariomycetes</taxon>
        <taxon>Hypocreomycetidae</taxon>
        <taxon>Hypocreales</taxon>
        <taxon>Nectriaceae</taxon>
        <taxon>Fusarium</taxon>
        <taxon>Fusarium solani species complex</taxon>
    </lineage>
</organism>
<proteinExistence type="predicted"/>
<dbReference type="EMBL" id="NKCK01000033">
    <property type="protein sequence ID" value="RSM08655.1"/>
    <property type="molecule type" value="Genomic_DNA"/>
</dbReference>